<evidence type="ECO:0000313" key="1">
    <source>
        <dbReference type="EMBL" id="ORX56033.1"/>
    </source>
</evidence>
<evidence type="ECO:0000313" key="2">
    <source>
        <dbReference type="Proteomes" id="UP000193719"/>
    </source>
</evidence>
<dbReference type="OrthoDB" id="2143599at2759"/>
<proteinExistence type="predicted"/>
<dbReference type="STRING" id="1754191.A0A1Y1VI73"/>
<sequence length="706" mass="81218">MKNIIYNIFTLYGISNALAYSNTSLNLSDMVERSFTLNGKTGTGLCEVNLLKYVDCFSSLNKAALGKDLTSLDSSKICPVYEEKCKDFINDTFNYIDCDRKLGEMTKYSVTFNRLYYLTNCIKDSNGNACPITKVVNGEEKLTIKNSGKVLEDSCKDENCNKSFVAMADIIDKNIDNKLLYDQFINFTNDISYKSLALSFRNKKCDSINVITSNKEVFNNAEELYNNIINLFYRLSMGKIPDYSIVLDLVNKSKNFLEGDVSENCLNQFKNYSKCFDSFKYYNEENIENSNDVSKMCKKFEGNDCDKLINDLKSNDIQCNNTNINDVIYKAIFISLRFTYLSACSKTENDKDLCPISNYLQTEHKFEEATKDFLTAITENCENNYCNDKFYIIKDLIKDSNIYDQVIRSDINFDDFFKNLKNHTCKSFKIGLGIFEIIEDVIDLIREIMTSALDSALKLLNGVLPDYSTIRNSIINLNKKFNIFGVNKECLSQVWSYSSCVNLFISDESYNNIHNITSSEVCAIFEDKNCNSFITDLMNTDFKCININNSNEEIYKKIYDSLKFTYLSTCSKTENEDDYCPMVEYMNSNMNITEDNLRDYENALKSTCEDKSCNKSYSEVYKILHEGKEENKEYSTSTAQKREMVISEGEIELDQAIKFLDNNQCIKFSKAMTNQNVDVEDNGFLLTKVNIFTILFITTLTMITLF</sequence>
<reference evidence="1 2" key="1">
    <citation type="submission" date="2016-08" db="EMBL/GenBank/DDBJ databases">
        <title>Genomes of anaerobic fungi encode conserved fungal cellulosomes for biomass hydrolysis.</title>
        <authorList>
            <consortium name="DOE Joint Genome Institute"/>
            <person name="Haitjema C.H."/>
            <person name="Gilmore S.P."/>
            <person name="Henske J.K."/>
            <person name="Solomon K.V."/>
            <person name="De Groot R."/>
            <person name="Kuo A."/>
            <person name="Mondo S.J."/>
            <person name="Salamov A.A."/>
            <person name="Labutti K."/>
            <person name="Zhao Z."/>
            <person name="Chiniquy J."/>
            <person name="Barry K."/>
            <person name="Brewer H.M."/>
            <person name="Purvine S.O."/>
            <person name="Wright A.T."/>
            <person name="Boxma B."/>
            <person name="Van Alen T."/>
            <person name="Hackstein J.H."/>
            <person name="Baker S.E."/>
            <person name="Grigoriev I.V."/>
            <person name="O'Malley M.A."/>
        </authorList>
    </citation>
    <scope>NUCLEOTIDE SEQUENCE [LARGE SCALE GENOMIC DNA]</scope>
    <source>
        <strain evidence="2">finn</strain>
    </source>
</reference>
<keyword evidence="2" id="KW-1185">Reference proteome</keyword>
<organism evidence="1 2">
    <name type="scientific">Piromyces finnis</name>
    <dbReference type="NCBI Taxonomy" id="1754191"/>
    <lineage>
        <taxon>Eukaryota</taxon>
        <taxon>Fungi</taxon>
        <taxon>Fungi incertae sedis</taxon>
        <taxon>Chytridiomycota</taxon>
        <taxon>Chytridiomycota incertae sedis</taxon>
        <taxon>Neocallimastigomycetes</taxon>
        <taxon>Neocallimastigales</taxon>
        <taxon>Neocallimastigaceae</taxon>
        <taxon>Piromyces</taxon>
    </lineage>
</organism>
<comment type="caution">
    <text evidence="1">The sequence shown here is derived from an EMBL/GenBank/DDBJ whole genome shotgun (WGS) entry which is preliminary data.</text>
</comment>
<protein>
    <submittedName>
        <fullName evidence="1">Uncharacterized protein</fullName>
    </submittedName>
</protein>
<dbReference type="EMBL" id="MCFH01000008">
    <property type="protein sequence ID" value="ORX56033.1"/>
    <property type="molecule type" value="Genomic_DNA"/>
</dbReference>
<gene>
    <name evidence="1" type="ORF">BCR36DRAFT_320824</name>
</gene>
<dbReference type="AlphaFoldDB" id="A0A1Y1VI73"/>
<name>A0A1Y1VI73_9FUNG</name>
<reference evidence="1 2" key="2">
    <citation type="submission" date="2016-08" db="EMBL/GenBank/DDBJ databases">
        <title>Pervasive Adenine N6-methylation of Active Genes in Fungi.</title>
        <authorList>
            <consortium name="DOE Joint Genome Institute"/>
            <person name="Mondo S.J."/>
            <person name="Dannebaum R.O."/>
            <person name="Kuo R.C."/>
            <person name="Labutti K."/>
            <person name="Haridas S."/>
            <person name="Kuo A."/>
            <person name="Salamov A."/>
            <person name="Ahrendt S.R."/>
            <person name="Lipzen A."/>
            <person name="Sullivan W."/>
            <person name="Andreopoulos W.B."/>
            <person name="Clum A."/>
            <person name="Lindquist E."/>
            <person name="Daum C."/>
            <person name="Ramamoorthy G.K."/>
            <person name="Gryganskyi A."/>
            <person name="Culley D."/>
            <person name="Magnuson J.K."/>
            <person name="James T.Y."/>
            <person name="O'Malley M.A."/>
            <person name="Stajich J.E."/>
            <person name="Spatafora J.W."/>
            <person name="Visel A."/>
            <person name="Grigoriev I.V."/>
        </authorList>
    </citation>
    <scope>NUCLEOTIDE SEQUENCE [LARGE SCALE GENOMIC DNA]</scope>
    <source>
        <strain evidence="2">finn</strain>
    </source>
</reference>
<accession>A0A1Y1VI73</accession>
<dbReference type="Proteomes" id="UP000193719">
    <property type="component" value="Unassembled WGS sequence"/>
</dbReference>